<organism evidence="1 2">
    <name type="scientific">Gigaspora margarita</name>
    <dbReference type="NCBI Taxonomy" id="4874"/>
    <lineage>
        <taxon>Eukaryota</taxon>
        <taxon>Fungi</taxon>
        <taxon>Fungi incertae sedis</taxon>
        <taxon>Mucoromycota</taxon>
        <taxon>Glomeromycotina</taxon>
        <taxon>Glomeromycetes</taxon>
        <taxon>Diversisporales</taxon>
        <taxon>Gigasporaceae</taxon>
        <taxon>Gigaspora</taxon>
    </lineage>
</organism>
<comment type="caution">
    <text evidence="1">The sequence shown here is derived from an EMBL/GenBank/DDBJ whole genome shotgun (WGS) entry which is preliminary data.</text>
</comment>
<dbReference type="Proteomes" id="UP000789901">
    <property type="component" value="Unassembled WGS sequence"/>
</dbReference>
<accession>A0ABN7XMZ3</accession>
<name>A0ABN7XMZ3_GIGMA</name>
<sequence>KNLIDSYIDEFNPESYDVITKQSFDSTKKHEFIRLYFKTHKERKEALNYLKKK</sequence>
<proteinExistence type="predicted"/>
<evidence type="ECO:0000313" key="1">
    <source>
        <dbReference type="EMBL" id="CAG8856703.1"/>
    </source>
</evidence>
<protein>
    <submittedName>
        <fullName evidence="1">9795_t:CDS:1</fullName>
    </submittedName>
</protein>
<gene>
    <name evidence="1" type="ORF">GMARGA_LOCUS45524</name>
</gene>
<dbReference type="EMBL" id="CAJVQB010162896">
    <property type="protein sequence ID" value="CAG8856703.1"/>
    <property type="molecule type" value="Genomic_DNA"/>
</dbReference>
<keyword evidence="2" id="KW-1185">Reference proteome</keyword>
<reference evidence="1 2" key="1">
    <citation type="submission" date="2021-06" db="EMBL/GenBank/DDBJ databases">
        <authorList>
            <person name="Kallberg Y."/>
            <person name="Tangrot J."/>
            <person name="Rosling A."/>
        </authorList>
    </citation>
    <scope>NUCLEOTIDE SEQUENCE [LARGE SCALE GENOMIC DNA]</scope>
    <source>
        <strain evidence="1 2">120-4 pot B 10/14</strain>
    </source>
</reference>
<evidence type="ECO:0000313" key="2">
    <source>
        <dbReference type="Proteomes" id="UP000789901"/>
    </source>
</evidence>
<feature type="non-terminal residue" evidence="1">
    <location>
        <position position="1"/>
    </location>
</feature>